<evidence type="ECO:0000256" key="3">
    <source>
        <dbReference type="ARBA" id="ARBA00010136"/>
    </source>
</evidence>
<dbReference type="InterPro" id="IPR027268">
    <property type="entry name" value="Peptidase_M4/M1_CTD_sf"/>
</dbReference>
<keyword evidence="9" id="KW-0862">Zinc</keyword>
<feature type="chain" id="PRO_5047093461" description="Aminopeptidase N" evidence="13">
    <location>
        <begin position="22"/>
        <end position="464"/>
    </location>
</feature>
<evidence type="ECO:0000256" key="11">
    <source>
        <dbReference type="ARBA" id="ARBA00029811"/>
    </source>
</evidence>
<proteinExistence type="inferred from homology"/>
<keyword evidence="17" id="KW-1185">Reference proteome</keyword>
<dbReference type="PANTHER" id="PTHR11533">
    <property type="entry name" value="PROTEASE M1 ZINC METALLOPROTEASE"/>
    <property type="match status" value="1"/>
</dbReference>
<dbReference type="Pfam" id="PF01433">
    <property type="entry name" value="Peptidase_M1"/>
    <property type="match status" value="1"/>
</dbReference>
<evidence type="ECO:0000256" key="9">
    <source>
        <dbReference type="ARBA" id="ARBA00022833"/>
    </source>
</evidence>
<evidence type="ECO:0000313" key="16">
    <source>
        <dbReference type="EMBL" id="MBM9620809.1"/>
    </source>
</evidence>
<evidence type="ECO:0000256" key="12">
    <source>
        <dbReference type="ARBA" id="ARBA00031533"/>
    </source>
</evidence>
<dbReference type="InterPro" id="IPR042097">
    <property type="entry name" value="Aminopeptidase_N-like_N_sf"/>
</dbReference>
<feature type="domain" description="Peptidase M1 membrane alanine aminopeptidase" evidence="14">
    <location>
        <begin position="317"/>
        <end position="454"/>
    </location>
</feature>
<dbReference type="Proteomes" id="UP000664109">
    <property type="component" value="Unassembled WGS sequence"/>
</dbReference>
<dbReference type="PROSITE" id="PS51257">
    <property type="entry name" value="PROKAR_LIPOPROTEIN"/>
    <property type="match status" value="1"/>
</dbReference>
<dbReference type="Gene3D" id="2.60.40.1730">
    <property type="entry name" value="tricorn interacting facor f3 domain"/>
    <property type="match status" value="1"/>
</dbReference>
<evidence type="ECO:0000313" key="17">
    <source>
        <dbReference type="Proteomes" id="UP000664109"/>
    </source>
</evidence>
<evidence type="ECO:0000256" key="7">
    <source>
        <dbReference type="ARBA" id="ARBA00022723"/>
    </source>
</evidence>
<dbReference type="PANTHER" id="PTHR11533:SF297">
    <property type="entry name" value="AMINOPEPTIDASE N"/>
    <property type="match status" value="1"/>
</dbReference>
<keyword evidence="6" id="KW-0645">Protease</keyword>
<evidence type="ECO:0000256" key="10">
    <source>
        <dbReference type="ARBA" id="ARBA00023049"/>
    </source>
</evidence>
<evidence type="ECO:0000256" key="6">
    <source>
        <dbReference type="ARBA" id="ARBA00022670"/>
    </source>
</evidence>
<dbReference type="EC" id="3.4.11.2" evidence="4"/>
<accession>A0ABS2UTK7</accession>
<evidence type="ECO:0000256" key="2">
    <source>
        <dbReference type="ARBA" id="ARBA00001947"/>
    </source>
</evidence>
<dbReference type="EMBL" id="JAFEJA010000001">
    <property type="protein sequence ID" value="MBM9620809.1"/>
    <property type="molecule type" value="Genomic_DNA"/>
</dbReference>
<keyword evidence="10" id="KW-0482">Metalloprotease</keyword>
<comment type="caution">
    <text evidence="16">The sequence shown here is derived from an EMBL/GenBank/DDBJ whole genome shotgun (WGS) entry which is preliminary data.</text>
</comment>
<comment type="similarity">
    <text evidence="3">Belongs to the peptidase M1 family.</text>
</comment>
<evidence type="ECO:0000256" key="8">
    <source>
        <dbReference type="ARBA" id="ARBA00022801"/>
    </source>
</evidence>
<evidence type="ECO:0000256" key="5">
    <source>
        <dbReference type="ARBA" id="ARBA00015611"/>
    </source>
</evidence>
<evidence type="ECO:0000259" key="14">
    <source>
        <dbReference type="Pfam" id="PF01433"/>
    </source>
</evidence>
<feature type="domain" description="Aminopeptidase N-like N-terminal" evidence="15">
    <location>
        <begin position="57"/>
        <end position="227"/>
    </location>
</feature>
<name>A0ABS2UTK7_9ACTN</name>
<sequence>MDLRFSSRAAAVVVCAVVVAAAGCTPAGGGVRGQPGAAGLRDPYFPKLGNGGYDVGHYALTLDWDPASGRLTGSAEVTARATQDLSAFHLDLHGMTVGSVTVDGRAAAANRAGDELVVRPRRDIAEGTVFRTVVRYAGVPRAVTDADSSREGWLRTPGGAIAVGEPAGSAAWFPGNHHPSDKATYDITVTVPEGLRAVSNGVRTGEHTAGGRTTSVWRSAEPMAAYLATLAVGDLRVTSSRAESGLPVVTAADPAVEAGASRLLRRVPEFLAWCAERFGPYPFSSTGAVVVPDDRLGYALETQSRPVFPLGQFDEATLVHEMAHQWFGNSVSPESWRDIWLNEGFATYAEWLWHEDADGVSVAESFREAYASDANWAFPPADPPGPADLFGPPVYERGAMVLHRVRAAVGDETFFRIVRGWAAEHRHGNASTAQFTAYVEEKSGRDLDAVWDAWLYGGTRPPLP</sequence>
<comment type="cofactor">
    <cofactor evidence="2">
        <name>Zn(2+)</name>
        <dbReference type="ChEBI" id="CHEBI:29105"/>
    </cofactor>
</comment>
<dbReference type="RefSeq" id="WP_205374748.1">
    <property type="nucleotide sequence ID" value="NZ_JAFEJA010000001.1"/>
</dbReference>
<dbReference type="PRINTS" id="PR00756">
    <property type="entry name" value="ALADIPTASE"/>
</dbReference>
<evidence type="ECO:0000256" key="1">
    <source>
        <dbReference type="ARBA" id="ARBA00000098"/>
    </source>
</evidence>
<dbReference type="CDD" id="cd09603">
    <property type="entry name" value="M1_APN_like"/>
    <property type="match status" value="1"/>
</dbReference>
<keyword evidence="8" id="KW-0378">Hydrolase</keyword>
<evidence type="ECO:0000259" key="15">
    <source>
        <dbReference type="Pfam" id="PF17900"/>
    </source>
</evidence>
<evidence type="ECO:0000256" key="13">
    <source>
        <dbReference type="SAM" id="SignalP"/>
    </source>
</evidence>
<dbReference type="InterPro" id="IPR045357">
    <property type="entry name" value="Aminopeptidase_N-like_N"/>
</dbReference>
<organism evidence="16 17">
    <name type="scientific">Streptomyces zhihengii</name>
    <dbReference type="NCBI Taxonomy" id="1818004"/>
    <lineage>
        <taxon>Bacteria</taxon>
        <taxon>Bacillati</taxon>
        <taxon>Actinomycetota</taxon>
        <taxon>Actinomycetes</taxon>
        <taxon>Kitasatosporales</taxon>
        <taxon>Streptomycetaceae</taxon>
        <taxon>Streptomyces</taxon>
    </lineage>
</organism>
<dbReference type="InterPro" id="IPR001930">
    <property type="entry name" value="Peptidase_M1"/>
</dbReference>
<dbReference type="InterPro" id="IPR014782">
    <property type="entry name" value="Peptidase_M1_dom"/>
</dbReference>
<keyword evidence="13" id="KW-0732">Signal</keyword>
<keyword evidence="7" id="KW-0479">Metal-binding</keyword>
<evidence type="ECO:0000256" key="4">
    <source>
        <dbReference type="ARBA" id="ARBA00012564"/>
    </source>
</evidence>
<dbReference type="SUPFAM" id="SSF55486">
    <property type="entry name" value="Metalloproteases ('zincins'), catalytic domain"/>
    <property type="match status" value="1"/>
</dbReference>
<dbReference type="Gene3D" id="1.10.390.10">
    <property type="entry name" value="Neutral Protease Domain 2"/>
    <property type="match status" value="1"/>
</dbReference>
<dbReference type="SUPFAM" id="SSF63737">
    <property type="entry name" value="Leukotriene A4 hydrolase N-terminal domain"/>
    <property type="match status" value="1"/>
</dbReference>
<reference evidence="16 17" key="1">
    <citation type="journal article" date="2016" name="Arch. Microbiol.">
        <title>Streptomyces zhihengii sp. nov., isolated from rhizospheric soil of Psammosilene tunicoides.</title>
        <authorList>
            <person name="Huang M.J."/>
            <person name="Fei J.J."/>
            <person name="Salam N."/>
            <person name="Kim C.J."/>
            <person name="Hozzein W.N."/>
            <person name="Xiao M."/>
            <person name="Huang H.Q."/>
            <person name="Li W.J."/>
        </authorList>
    </citation>
    <scope>NUCLEOTIDE SEQUENCE [LARGE SCALE GENOMIC DNA]</scope>
    <source>
        <strain evidence="16 17">YIM T102</strain>
    </source>
</reference>
<protein>
    <recommendedName>
        <fullName evidence="5">Aminopeptidase N</fullName>
        <ecNumber evidence="4">3.4.11.2</ecNumber>
    </recommendedName>
    <alternativeName>
        <fullName evidence="11">Alanine aminopeptidase</fullName>
    </alternativeName>
    <alternativeName>
        <fullName evidence="12">Lysyl aminopeptidase</fullName>
    </alternativeName>
</protein>
<gene>
    <name evidence="16" type="ORF">JE024_19135</name>
</gene>
<comment type="catalytic activity">
    <reaction evidence="1">
        <text>Release of an N-terminal amino acid, Xaa-|-Yaa- from a peptide, amide or arylamide. Xaa is preferably Ala, but may be most amino acids including Pro (slow action). When a terminal hydrophobic residue is followed by a prolyl residue, the two may be released as an intact Xaa-Pro dipeptide.</text>
        <dbReference type="EC" id="3.4.11.2"/>
    </reaction>
</comment>
<feature type="signal peptide" evidence="13">
    <location>
        <begin position="1"/>
        <end position="21"/>
    </location>
</feature>
<dbReference type="InterPro" id="IPR050344">
    <property type="entry name" value="Peptidase_M1_aminopeptidases"/>
</dbReference>
<dbReference type="Pfam" id="PF17900">
    <property type="entry name" value="Peptidase_M1_N"/>
    <property type="match status" value="1"/>
</dbReference>